<dbReference type="Gene3D" id="3.30.2160.10">
    <property type="entry name" value="Hect, E3 ligase catalytic domain"/>
    <property type="match status" value="1"/>
</dbReference>
<feature type="compositionally biased region" description="Polar residues" evidence="12">
    <location>
        <begin position="1979"/>
        <end position="1993"/>
    </location>
</feature>
<dbReference type="Gene3D" id="3.90.1750.10">
    <property type="entry name" value="Hect, E3 ligase catalytic domains"/>
    <property type="match status" value="1"/>
</dbReference>
<keyword evidence="8" id="KW-0509">mRNA transport</keyword>
<dbReference type="GO" id="GO:0006511">
    <property type="term" value="P:ubiquitin-dependent protein catabolic process"/>
    <property type="evidence" value="ECO:0007669"/>
    <property type="project" value="TreeGrafter"/>
</dbReference>
<dbReference type="PANTHER" id="PTHR11254:SF67">
    <property type="entry name" value="E3 UBIQUITIN-PROTEIN LIGASE HUWE1"/>
    <property type="match status" value="1"/>
</dbReference>
<feature type="compositionally biased region" description="Basic and acidic residues" evidence="12">
    <location>
        <begin position="3014"/>
        <end position="3027"/>
    </location>
</feature>
<dbReference type="InterPro" id="IPR010309">
    <property type="entry name" value="E3_Ub_ligase_DUF908"/>
</dbReference>
<keyword evidence="6" id="KW-0808">Transferase</keyword>
<dbReference type="Pfam" id="PF00632">
    <property type="entry name" value="HECT"/>
    <property type="match status" value="1"/>
</dbReference>
<dbReference type="InterPro" id="IPR000569">
    <property type="entry name" value="HECT_dom"/>
</dbReference>
<evidence type="ECO:0000256" key="2">
    <source>
        <dbReference type="ARBA" id="ARBA00004123"/>
    </source>
</evidence>
<sequence length="4022" mass="450160">MGRIKKTATARHQATMCDYVRDFVKSVEEIPMIDLPTKLREFPHPWPFLRGDLYHWIPVLNRFDDILETFVKEYNLDAGPQLVEFGSSMLEKAHNLEEAKRSFTDHLQSRVPYGKSADVGLIECILQFTRMLLDNCGNRSLYNSSSLLNSLLHTTDLSLLKETLLLCYRLAVRYSVSRMRYSSVQVQNSTLANHYAISLDRMHTLAQPFAKGMSWNENGHTSKKGKEKAHHRKGSMQSKISSGDLVEMLREDAMVAQVQQEFGSVTFQYYEEGGEQPNRLAADREAVPTTPTPARRSSNLNPQTQHAHRPSRSGDECSGLPLNEGEVASPSGLHQVNITYRDLMQSNSLPKVLSLGDIGFSRLPDDERYELFHRVRVAFSMARNRSDREDIIAVRLLAIANIAYIHPEPVFQQKIGQADSDEPRRLQLAYQLAELVHPPGPNDQPISTELQTFVLITLESLLKHKSKAQDVSTALSTNVNHGILFYILRKVVAILGSEKAIETPVREWLDAVFNLLHTLPIVPPRIGECMVSAGLFDIFVDIINLRTNKAERYQDRIFNWMDSYVYTIRDAFQSLVNAKGLDATADFTAHEVASAFAQAQSGKGVPQNYRSKVTDFDISFAKQQNLRWVFKFISHMLTHSSGNFDRLLRNLIDSPQLLQGLRTVLSNARIFGSNIWSSAVHILSSFIHNEPTSYAVIAEAGLSKAFLESIVQHPVDDADTPMQNNDNNEGQKPGQSTDSSHVGVQTFSSTETQKRSANAVGILPSAEAITAIPTAFGAICLNENGMKLFKNSGALEVFFKIYLSPEHVQALDEEIDAANTIGLSFDELTRHHPSLKNYVFQVMRDMIVQVVNFCYDRAKNGAGAKLWVEEDGQLWVAGGAKALLGETFHRVLKVEETKGFPDLVDDSEVNQSDVDSLARTPFVGGQNIKADYPTDNKPMSINATSEMEENSDTVSPAVFISVACRFLSGLFSNPSCCAAFIEAGGLDFVLDFATLPCLSYNFNDLTSPHHEDVARVVSFLVEQKPFLALPSLIRRAIVALEDLEPLLSHEGGVAFFEPYTKRGDAAPTQSNTCGINDDGTKYVKALVMVHNICGVFSASLQAQMYGHRSNHTVFSQINFADMYCQMISALGKLQRSCVWEEILLQQTTPKHWDRATRVKSYSEEADRILGLAADVPAIDGENREQSGEQEGQSSSSTQDPARQPSISQQEKDSAAFKNTQILRYLLGRIPTSIIPVLGCLGKMILARRQPDSYQKQNAMMVADEIAKTACAQLQFGPAKDSLSVKDRYSYLIVILSTISQLMIDTQDALDRPIQPTLTAVLQAFKDRRGLSALSDCLDTFHHEASLITQRKTGSQQETDSEMDALLNLSLGGMKIILSFFSQLAHGKAIHDAPQTSALATRDRDRERADFFQTSQFIVEIRHSIVGPVRKLWESPLMDNATTSIVKTIVRIMQCIFDAEHEVGALKRSEKQPTRQKMVPKKWRGPANDTFENLKNDKYKYDDDLIREALFRCNNQQHAAREYCRAQRTQPRMVRNPIPPTELSSPRPLPPSESTSSVPSAPSETPAQYSVAADPLIQTESSDNETSAVGEGSDGDNQGLPASLSVSGEPFGPMLLSALDSQRSSPVPPAPASRPPPENAKVAEWITIDDLDDERADLRSQLIERSLDILNVHDDVTFELADLISAAVHKAPDPDGLRGDISSTLISSLISLNTGDDLRSEGKKIAAYSHLLGLNIQDPAFFRASLNELQLNIGNLIDFVRAYPAQQAENSVQWIGKVLLVVECLLREDQQPKMIRWSPPPANGDNTRPESPIIEAADPVVWYDNQSRLLEAILEILPKIGKDESLALSVVRVLVILTRNRNLAMRLGQKRNIQRLFLMIRQLSGATNEKLQGSFLLILRHIIEDEETVRQVMRSEIQAMFEGRQRGQTDTTSFTRQAFHLVLRNPEIFVEVVNEKLMLARYEPNQRPQLLVLKKEENKFNQPSAESSDQTGAPSESKDKTEAVEESTSPDEAEKTEDEQKGKTHEHKFPFVENPEGVIHYLLCELLAYKDVEDKDVSATRKEPQKEETPMDVEMTNGDDHSTSAGSPPPPVEQKKFEKPEFKPEDHPIYMYRCFVLQCLSELLSCYNRCKVEFINFRRKHDPHTTPSKPRSVILNYLLTTLIPVGSLGHAETTDLPARKKYSTSNWAISVITGLCSRTQERGASKSNDPKESEDEPELFYSRKLVLDCCLKAIKDAHGSSEPAEMRYSRLLCLADLLSRMLTSKPLGNPSMTHMEGLQGSQKQLARLMYEKHFIPTFDSALADIDVNYPNAKRAIKYLLRPLSFLTQTAVDSSNSATSASGSAEEDASSSASSISLDDDREETPDLFRNSTLGMFEPGRGEESESESDEEDDDEDMYDQEEYGSDVYLEDEEMGEGEEPSSDDEEIAGVGPIEGVPGDEGFNMEIVIDEDGQDDSEDEDEDDSEDESGDEGGDDMEDMEEEVEQSGDGDDEEWYSDDEEEDDLDMPADYEENRADPAETGIDDIVRALGNGPPGLIQRLDEAGLDIDGDPEFVEEEDVDDDEEEEEIYDDDDVMYDAGFDGEFETWFWNPPRARNLLTIFTDDDELMSANGWTAVDDSPFPGRIPHHHHHHHGHPRNPFTFPPHLVPSYRSRGMPNHGPSRAQDDGTNPLLSRERRDGPNAAGRPELASDWVHAMGGALGPGRMGVHLGPADGNPASLISNLINAIASGNGPRDLLDRDHPMEVFLGGIDGPMGPTALSAQIRTHRGRSMDVQSRATREDPVQATAFTTQSTVPRWIEEARLLYGQHAYEKSQRIINSILKVLVPPAIEAAKVRAAEAAERERKRREEQEAAEAKARQEREEREERERKEREERQAAEREAAAAREREREREEAERVAAEQAGSDDQDSGEHMEGVEPVQPTASAAEQQTQTEPERPAAMVTLRGQEINISSLGIDPEYLEALPEELREDVVLNQVAEQRSQAAAAGQEPSDISREFLAALPADIRDELLQQEAQDRRRREREEARRRAAVNAPPENRAEDMDAANFLASLDPNLRQAVLMEQDDDVLAHLPREIADEARALGGDRRLHQAPDTGGEYVIGNPIRRERAEDHGQKKKPRQAIQFMDKAGVSSMVRLLFTLPQGSTKGFLNTILRNLCENRQSRAEVISLLLQILQEGSSDMSAIERSFTQITHKARQPRQALSHKSPVQSKHASERIAVPEEVSPFAIVQQCLNALIFLNNANPHISSFFLTEHEMSRAAQKKGKEKASKTNKFPLNALLNLLDRSVIIESASVMENLALLLQEITSPLTNLLKKDKEKPTDDKQDKPTEAPEGNDTEMVEAGDNAEQPETGEGAAAESSEPKGKDKAADKAEEKKKARTMVPPDVPEKNLRLVVNIFSARECNNKTFTNTLTVINNLSAIPGAKEVFGRELINQSQDLGEAILKDLEHLCTSVSKAKTATDVQGMALSKFAPPSSDQAKLLRVITGLDYLFDPKRANAPDAPSSTGVTGMDSQQREDILSTLYENPTFGALWNKLSECLTAIRQRGNMFNVATILLPLIEVLMVVCKNTTLKDVPLSGAQPAQGQIVMSTPPPESRMESLFFKFTEDHRKILNDLVRHNPRLMSGSFDLLVKNSKVLEFDNKRNYFHRKLHNRSSEVRHPHPPLQLSVRRENVFLDSYRSLFFKKGDEMKYGKLSIRFHGEEGVDAGGVTREWFQVLSRQMFDPNYALFIPVASDRTTFHPNKDSAINAEHLQYFKFIGRILGKALYENRVLDCHFSRAVYKRILGKPVSIKDMETLDLDYYKSLLWMLENDITDVITETFSIEHEAFGETQVIDLVENGHTIPVTEDNKQDYVRLVVEYKLTGSVQEQLKHFLEGFHEIIPAELISIFNEQELELLISGLPDIDVDDWKNNTEYHNYTAASPQIQWFWRAVRSFDKEERAKLLQFVTGTSKVPLNGFGELEGMNGFSRFNIHRDYGSKDRLPSSHTCFNQLDLPEYESYESLRQQLYTAMTAGSEYFGFA</sequence>
<dbReference type="GO" id="GO:0000209">
    <property type="term" value="P:protein polyubiquitination"/>
    <property type="evidence" value="ECO:0007669"/>
    <property type="project" value="TreeGrafter"/>
</dbReference>
<feature type="compositionally biased region" description="Basic and acidic residues" evidence="12">
    <location>
        <begin position="3313"/>
        <end position="3330"/>
    </location>
</feature>
<evidence type="ECO:0000256" key="12">
    <source>
        <dbReference type="SAM" id="MobiDB-lite"/>
    </source>
</evidence>
<dbReference type="Proteomes" id="UP000799766">
    <property type="component" value="Unassembled WGS sequence"/>
</dbReference>
<dbReference type="Pfam" id="PF06025">
    <property type="entry name" value="DUF913"/>
    <property type="match status" value="1"/>
</dbReference>
<feature type="compositionally biased region" description="Acidic residues" evidence="12">
    <location>
        <begin position="2003"/>
        <end position="2016"/>
    </location>
</feature>
<evidence type="ECO:0000259" key="13">
    <source>
        <dbReference type="PROSITE" id="PS50237"/>
    </source>
</evidence>
<accession>A0A6A6PAP1</accession>
<evidence type="ECO:0000256" key="5">
    <source>
        <dbReference type="ARBA" id="ARBA00022448"/>
    </source>
</evidence>
<dbReference type="FunFam" id="3.30.2160.10:FF:000001">
    <property type="entry name" value="E3 ubiquitin-protein ligase NEDD4-like"/>
    <property type="match status" value="1"/>
</dbReference>
<feature type="compositionally biased region" description="Polar residues" evidence="12">
    <location>
        <begin position="1197"/>
        <end position="1208"/>
    </location>
</feature>
<evidence type="ECO:0000256" key="9">
    <source>
        <dbReference type="ARBA" id="ARBA00023242"/>
    </source>
</evidence>
<name>A0A6A6PAP1_9PEZI</name>
<feature type="compositionally biased region" description="Basic and acidic residues" evidence="12">
    <location>
        <begin position="2844"/>
        <end position="2898"/>
    </location>
</feature>
<evidence type="ECO:0000256" key="11">
    <source>
        <dbReference type="PROSITE-ProRule" id="PRU00104"/>
    </source>
</evidence>
<dbReference type="CDD" id="cd00078">
    <property type="entry name" value="HECTc"/>
    <property type="match status" value="1"/>
</dbReference>
<dbReference type="FunFam" id="3.30.2410.10:FF:000004">
    <property type="entry name" value="E3 ubiquitin-protein ligase HUWE1, variant"/>
    <property type="match status" value="1"/>
</dbReference>
<evidence type="ECO:0000256" key="10">
    <source>
        <dbReference type="ARBA" id="ARBA00034494"/>
    </source>
</evidence>
<feature type="region of interest" description="Disordered" evidence="12">
    <location>
        <begin position="3014"/>
        <end position="3041"/>
    </location>
</feature>
<keyword evidence="5" id="KW-0813">Transport</keyword>
<dbReference type="SMART" id="SM00119">
    <property type="entry name" value="HECTc"/>
    <property type="match status" value="1"/>
</dbReference>
<feature type="region of interest" description="Disordered" evidence="12">
    <location>
        <begin position="275"/>
        <end position="328"/>
    </location>
</feature>
<feature type="compositionally biased region" description="Basic residues" evidence="12">
    <location>
        <begin position="2624"/>
        <end position="2635"/>
    </location>
</feature>
<protein>
    <recommendedName>
        <fullName evidence="4">HECT-type E3 ubiquitin transferase</fullName>
        <ecNumber evidence="4">2.3.2.26</ecNumber>
    </recommendedName>
</protein>
<dbReference type="PROSITE" id="PS50237">
    <property type="entry name" value="HECT"/>
    <property type="match status" value="1"/>
</dbReference>
<proteinExistence type="inferred from homology"/>
<feature type="compositionally biased region" description="Polar residues" evidence="12">
    <location>
        <begin position="721"/>
        <end position="751"/>
    </location>
</feature>
<evidence type="ECO:0000313" key="14">
    <source>
        <dbReference type="EMBL" id="KAF2460493.1"/>
    </source>
</evidence>
<feature type="domain" description="HECT" evidence="13">
    <location>
        <begin position="3686"/>
        <end position="4022"/>
    </location>
</feature>
<feature type="region of interest" description="Disordered" evidence="12">
    <location>
        <begin position="215"/>
        <end position="240"/>
    </location>
</feature>
<organism evidence="14 15">
    <name type="scientific">Lineolata rhizophorae</name>
    <dbReference type="NCBI Taxonomy" id="578093"/>
    <lineage>
        <taxon>Eukaryota</taxon>
        <taxon>Fungi</taxon>
        <taxon>Dikarya</taxon>
        <taxon>Ascomycota</taxon>
        <taxon>Pezizomycotina</taxon>
        <taxon>Dothideomycetes</taxon>
        <taxon>Dothideomycetes incertae sedis</taxon>
        <taxon>Lineolatales</taxon>
        <taxon>Lineolataceae</taxon>
        <taxon>Lineolata</taxon>
    </lineage>
</organism>
<comment type="similarity">
    <text evidence="10">Belongs to the UPL family. TOM1/PTR1 subfamily.</text>
</comment>
<dbReference type="FunFam" id="3.90.1750.10:FF:000003">
    <property type="entry name" value="E3 ubiquitin-protein ligase UPL1"/>
    <property type="match status" value="1"/>
</dbReference>
<gene>
    <name evidence="14" type="ORF">BDY21DRAFT_166279</name>
</gene>
<feature type="region of interest" description="Disordered" evidence="12">
    <location>
        <begin position="2056"/>
        <end position="2097"/>
    </location>
</feature>
<feature type="region of interest" description="Disordered" evidence="12">
    <location>
        <begin position="2623"/>
        <end position="2687"/>
    </location>
</feature>
<evidence type="ECO:0000256" key="8">
    <source>
        <dbReference type="ARBA" id="ARBA00022816"/>
    </source>
</evidence>
<dbReference type="EMBL" id="MU001673">
    <property type="protein sequence ID" value="KAF2460493.1"/>
    <property type="molecule type" value="Genomic_DNA"/>
</dbReference>
<dbReference type="GO" id="GO:0005737">
    <property type="term" value="C:cytoplasm"/>
    <property type="evidence" value="ECO:0007669"/>
    <property type="project" value="TreeGrafter"/>
</dbReference>
<dbReference type="InterPro" id="IPR050409">
    <property type="entry name" value="E3_ubiq-protein_ligase"/>
</dbReference>
<comment type="catalytic activity">
    <reaction evidence="1">
        <text>S-ubiquitinyl-[E2 ubiquitin-conjugating enzyme]-L-cysteine + [acceptor protein]-L-lysine = [E2 ubiquitin-conjugating enzyme]-L-cysteine + N(6)-ubiquitinyl-[acceptor protein]-L-lysine.</text>
        <dbReference type="EC" id="2.3.2.26"/>
    </reaction>
</comment>
<evidence type="ECO:0000256" key="7">
    <source>
        <dbReference type="ARBA" id="ARBA00022786"/>
    </source>
</evidence>
<evidence type="ECO:0000256" key="4">
    <source>
        <dbReference type="ARBA" id="ARBA00012485"/>
    </source>
</evidence>
<dbReference type="UniPathway" id="UPA00143"/>
<dbReference type="SUPFAM" id="SSF56204">
    <property type="entry name" value="Hect, E3 ligase catalytic domain"/>
    <property type="match status" value="1"/>
</dbReference>
<dbReference type="InterPro" id="IPR025527">
    <property type="entry name" value="HUWE1/Rev1_UBM"/>
</dbReference>
<dbReference type="Gene3D" id="3.30.2410.10">
    <property type="entry name" value="Hect, E3 ligase catalytic domain"/>
    <property type="match status" value="1"/>
</dbReference>
<feature type="region of interest" description="Disordered" evidence="12">
    <location>
        <begin position="2333"/>
        <end position="2519"/>
    </location>
</feature>
<reference evidence="14" key="1">
    <citation type="journal article" date="2020" name="Stud. Mycol.">
        <title>101 Dothideomycetes genomes: a test case for predicting lifestyles and emergence of pathogens.</title>
        <authorList>
            <person name="Haridas S."/>
            <person name="Albert R."/>
            <person name="Binder M."/>
            <person name="Bloem J."/>
            <person name="Labutti K."/>
            <person name="Salamov A."/>
            <person name="Andreopoulos B."/>
            <person name="Baker S."/>
            <person name="Barry K."/>
            <person name="Bills G."/>
            <person name="Bluhm B."/>
            <person name="Cannon C."/>
            <person name="Castanera R."/>
            <person name="Culley D."/>
            <person name="Daum C."/>
            <person name="Ezra D."/>
            <person name="Gonzalez J."/>
            <person name="Henrissat B."/>
            <person name="Kuo A."/>
            <person name="Liang C."/>
            <person name="Lipzen A."/>
            <person name="Lutzoni F."/>
            <person name="Magnuson J."/>
            <person name="Mondo S."/>
            <person name="Nolan M."/>
            <person name="Ohm R."/>
            <person name="Pangilinan J."/>
            <person name="Park H.-J."/>
            <person name="Ramirez L."/>
            <person name="Alfaro M."/>
            <person name="Sun H."/>
            <person name="Tritt A."/>
            <person name="Yoshinaga Y."/>
            <person name="Zwiers L.-H."/>
            <person name="Turgeon B."/>
            <person name="Goodwin S."/>
            <person name="Spatafora J."/>
            <person name="Crous P."/>
            <person name="Grigoriev I."/>
        </authorList>
    </citation>
    <scope>NUCLEOTIDE SEQUENCE</scope>
    <source>
        <strain evidence="14">ATCC 16933</strain>
    </source>
</reference>
<evidence type="ECO:0000256" key="6">
    <source>
        <dbReference type="ARBA" id="ARBA00022679"/>
    </source>
</evidence>
<dbReference type="PANTHER" id="PTHR11254">
    <property type="entry name" value="HECT DOMAIN UBIQUITIN-PROTEIN LIGASE"/>
    <property type="match status" value="1"/>
</dbReference>
<feature type="compositionally biased region" description="Polar residues" evidence="12">
    <location>
        <begin position="295"/>
        <end position="305"/>
    </location>
</feature>
<feature type="compositionally biased region" description="Pro residues" evidence="12">
    <location>
        <begin position="1625"/>
        <end position="1637"/>
    </location>
</feature>
<dbReference type="GO" id="GO:0061630">
    <property type="term" value="F:ubiquitin protein ligase activity"/>
    <property type="evidence" value="ECO:0007669"/>
    <property type="project" value="UniProtKB-EC"/>
</dbReference>
<keyword evidence="9" id="KW-0539">Nucleus</keyword>
<evidence type="ECO:0000256" key="3">
    <source>
        <dbReference type="ARBA" id="ARBA00004906"/>
    </source>
</evidence>
<feature type="region of interest" description="Disordered" evidence="12">
    <location>
        <begin position="1580"/>
        <end position="1640"/>
    </location>
</feature>
<feature type="active site" description="Glycyl thioester intermediate" evidence="11">
    <location>
        <position position="3989"/>
    </location>
</feature>
<dbReference type="Pfam" id="PF06012">
    <property type="entry name" value="DUF908"/>
    <property type="match status" value="1"/>
</dbReference>
<evidence type="ECO:0000313" key="15">
    <source>
        <dbReference type="Proteomes" id="UP000799766"/>
    </source>
</evidence>
<feature type="compositionally biased region" description="Polar residues" evidence="12">
    <location>
        <begin position="2921"/>
        <end position="2932"/>
    </location>
</feature>
<comment type="pathway">
    <text evidence="3">Protein modification; protein ubiquitination.</text>
</comment>
<feature type="compositionally biased region" description="Basic and acidic residues" evidence="12">
    <location>
        <begin position="2017"/>
        <end position="2028"/>
    </location>
</feature>
<feature type="compositionally biased region" description="Basic residues" evidence="12">
    <location>
        <begin position="221"/>
        <end position="234"/>
    </location>
</feature>
<feature type="compositionally biased region" description="Acidic residues" evidence="12">
    <location>
        <begin position="2446"/>
        <end position="2509"/>
    </location>
</feature>
<feature type="compositionally biased region" description="Basic and acidic residues" evidence="12">
    <location>
        <begin position="3360"/>
        <end position="3376"/>
    </location>
</feature>
<feature type="compositionally biased region" description="Low complexity" evidence="12">
    <location>
        <begin position="2333"/>
        <end position="2355"/>
    </location>
</feature>
<evidence type="ECO:0000256" key="1">
    <source>
        <dbReference type="ARBA" id="ARBA00000885"/>
    </source>
</evidence>
<feature type="compositionally biased region" description="Acidic residues" evidence="12">
    <location>
        <begin position="2383"/>
        <end position="2426"/>
    </location>
</feature>
<feature type="compositionally biased region" description="Low complexity" evidence="12">
    <location>
        <begin position="1540"/>
        <end position="1566"/>
    </location>
</feature>
<dbReference type="InterPro" id="IPR035983">
    <property type="entry name" value="Hect_E3_ubiquitin_ligase"/>
</dbReference>
<dbReference type="InterPro" id="IPR010314">
    <property type="entry name" value="E3_Ub_ligase_DUF913"/>
</dbReference>
<dbReference type="GO" id="GO:0005634">
    <property type="term" value="C:nucleus"/>
    <property type="evidence" value="ECO:0007669"/>
    <property type="project" value="UniProtKB-SubCell"/>
</dbReference>
<comment type="subcellular location">
    <subcellularLocation>
        <location evidence="2">Nucleus</location>
    </subcellularLocation>
</comment>
<feature type="compositionally biased region" description="Basic and acidic residues" evidence="12">
    <location>
        <begin position="3104"/>
        <end position="3113"/>
    </location>
</feature>
<dbReference type="Pfam" id="PF14377">
    <property type="entry name" value="UBM"/>
    <property type="match status" value="3"/>
</dbReference>
<feature type="region of interest" description="Disordered" evidence="12">
    <location>
        <begin position="3313"/>
        <end position="3383"/>
    </location>
</feature>
<feature type="region of interest" description="Disordered" evidence="12">
    <location>
        <begin position="1979"/>
        <end position="2028"/>
    </location>
</feature>
<dbReference type="GO" id="GO:0051028">
    <property type="term" value="P:mRNA transport"/>
    <property type="evidence" value="ECO:0007669"/>
    <property type="project" value="UniProtKB-KW"/>
</dbReference>
<feature type="region of interest" description="Disordered" evidence="12">
    <location>
        <begin position="1182"/>
        <end position="1212"/>
    </location>
</feature>
<feature type="region of interest" description="Disordered" evidence="12">
    <location>
        <begin position="1466"/>
        <end position="1492"/>
    </location>
</feature>
<dbReference type="EC" id="2.3.2.26" evidence="4"/>
<feature type="region of interest" description="Disordered" evidence="12">
    <location>
        <begin position="2844"/>
        <end position="2937"/>
    </location>
</feature>
<feature type="compositionally biased region" description="Basic and acidic residues" evidence="12">
    <location>
        <begin position="2056"/>
        <end position="2068"/>
    </location>
</feature>
<keyword evidence="15" id="KW-1185">Reference proteome</keyword>
<keyword evidence="7 11" id="KW-0833">Ubl conjugation pathway</keyword>
<feature type="region of interest" description="Disordered" evidence="12">
    <location>
        <begin position="1521"/>
        <end position="1566"/>
    </location>
</feature>
<dbReference type="OrthoDB" id="8068875at2759"/>
<feature type="region of interest" description="Disordered" evidence="12">
    <location>
        <begin position="716"/>
        <end position="752"/>
    </location>
</feature>
<feature type="region of interest" description="Disordered" evidence="12">
    <location>
        <begin position="3084"/>
        <end position="3118"/>
    </location>
</feature>